<name>A0A5C3P857_9APHY</name>
<feature type="compositionally biased region" description="Pro residues" evidence="1">
    <location>
        <begin position="558"/>
        <end position="580"/>
    </location>
</feature>
<dbReference type="Proteomes" id="UP000308197">
    <property type="component" value="Unassembled WGS sequence"/>
</dbReference>
<keyword evidence="3" id="KW-0732">Signal</keyword>
<organism evidence="4 5">
    <name type="scientific">Polyporus arcularius HHB13444</name>
    <dbReference type="NCBI Taxonomy" id="1314778"/>
    <lineage>
        <taxon>Eukaryota</taxon>
        <taxon>Fungi</taxon>
        <taxon>Dikarya</taxon>
        <taxon>Basidiomycota</taxon>
        <taxon>Agaricomycotina</taxon>
        <taxon>Agaricomycetes</taxon>
        <taxon>Polyporales</taxon>
        <taxon>Polyporaceae</taxon>
        <taxon>Polyporus</taxon>
    </lineage>
</organism>
<keyword evidence="5" id="KW-1185">Reference proteome</keyword>
<feature type="chain" id="PRO_5022857540" description="Dystroglycan-type cadherin-like domain-containing protein" evidence="3">
    <location>
        <begin position="24"/>
        <end position="603"/>
    </location>
</feature>
<evidence type="ECO:0000256" key="1">
    <source>
        <dbReference type="SAM" id="MobiDB-lite"/>
    </source>
</evidence>
<accession>A0A5C3P857</accession>
<keyword evidence="2" id="KW-0472">Membrane</keyword>
<evidence type="ECO:0000256" key="2">
    <source>
        <dbReference type="SAM" id="Phobius"/>
    </source>
</evidence>
<evidence type="ECO:0008006" key="6">
    <source>
        <dbReference type="Google" id="ProtNLM"/>
    </source>
</evidence>
<keyword evidence="2" id="KW-0812">Transmembrane</keyword>
<evidence type="ECO:0000313" key="4">
    <source>
        <dbReference type="EMBL" id="TFK85107.1"/>
    </source>
</evidence>
<feature type="region of interest" description="Disordered" evidence="1">
    <location>
        <begin position="532"/>
        <end position="603"/>
    </location>
</feature>
<dbReference type="AlphaFoldDB" id="A0A5C3P857"/>
<proteinExistence type="predicted"/>
<dbReference type="InParanoid" id="A0A5C3P857"/>
<protein>
    <recommendedName>
        <fullName evidence="6">Dystroglycan-type cadherin-like domain-containing protein</fullName>
    </recommendedName>
</protein>
<feature type="transmembrane region" description="Helical" evidence="2">
    <location>
        <begin position="268"/>
        <end position="292"/>
    </location>
</feature>
<reference evidence="4 5" key="1">
    <citation type="journal article" date="2019" name="Nat. Ecol. Evol.">
        <title>Megaphylogeny resolves global patterns of mushroom evolution.</title>
        <authorList>
            <person name="Varga T."/>
            <person name="Krizsan K."/>
            <person name="Foldi C."/>
            <person name="Dima B."/>
            <person name="Sanchez-Garcia M."/>
            <person name="Sanchez-Ramirez S."/>
            <person name="Szollosi G.J."/>
            <person name="Szarkandi J.G."/>
            <person name="Papp V."/>
            <person name="Albert L."/>
            <person name="Andreopoulos W."/>
            <person name="Angelini C."/>
            <person name="Antonin V."/>
            <person name="Barry K.W."/>
            <person name="Bougher N.L."/>
            <person name="Buchanan P."/>
            <person name="Buyck B."/>
            <person name="Bense V."/>
            <person name="Catcheside P."/>
            <person name="Chovatia M."/>
            <person name="Cooper J."/>
            <person name="Damon W."/>
            <person name="Desjardin D."/>
            <person name="Finy P."/>
            <person name="Geml J."/>
            <person name="Haridas S."/>
            <person name="Hughes K."/>
            <person name="Justo A."/>
            <person name="Karasinski D."/>
            <person name="Kautmanova I."/>
            <person name="Kiss B."/>
            <person name="Kocsube S."/>
            <person name="Kotiranta H."/>
            <person name="LaButti K.M."/>
            <person name="Lechner B.E."/>
            <person name="Liimatainen K."/>
            <person name="Lipzen A."/>
            <person name="Lukacs Z."/>
            <person name="Mihaltcheva S."/>
            <person name="Morgado L.N."/>
            <person name="Niskanen T."/>
            <person name="Noordeloos M.E."/>
            <person name="Ohm R.A."/>
            <person name="Ortiz-Santana B."/>
            <person name="Ovrebo C."/>
            <person name="Racz N."/>
            <person name="Riley R."/>
            <person name="Savchenko A."/>
            <person name="Shiryaev A."/>
            <person name="Soop K."/>
            <person name="Spirin V."/>
            <person name="Szebenyi C."/>
            <person name="Tomsovsky M."/>
            <person name="Tulloss R.E."/>
            <person name="Uehling J."/>
            <person name="Grigoriev I.V."/>
            <person name="Vagvolgyi C."/>
            <person name="Papp T."/>
            <person name="Martin F.M."/>
            <person name="Miettinen O."/>
            <person name="Hibbett D.S."/>
            <person name="Nagy L.G."/>
        </authorList>
    </citation>
    <scope>NUCLEOTIDE SEQUENCE [LARGE SCALE GENOMIC DNA]</scope>
    <source>
        <strain evidence="4 5">HHB13444</strain>
    </source>
</reference>
<feature type="compositionally biased region" description="Polar residues" evidence="1">
    <location>
        <begin position="425"/>
        <end position="436"/>
    </location>
</feature>
<feature type="signal peptide" evidence="3">
    <location>
        <begin position="1"/>
        <end position="23"/>
    </location>
</feature>
<feature type="compositionally biased region" description="Low complexity" evidence="1">
    <location>
        <begin position="594"/>
        <end position="603"/>
    </location>
</feature>
<dbReference type="EMBL" id="ML211273">
    <property type="protein sequence ID" value="TFK85107.1"/>
    <property type="molecule type" value="Genomic_DNA"/>
</dbReference>
<feature type="region of interest" description="Disordered" evidence="1">
    <location>
        <begin position="452"/>
        <end position="503"/>
    </location>
</feature>
<keyword evidence="2" id="KW-1133">Transmembrane helix</keyword>
<feature type="compositionally biased region" description="Pro residues" evidence="1">
    <location>
        <begin position="534"/>
        <end position="551"/>
    </location>
</feature>
<sequence length="603" mass="63967">MDSLGRILVLFFLSLLLVLECRADAVHAFNWGFPISFVQSSVAECEVMKIRLIPLNTSTTDLGVAPYYMMAYAEGGSTTVSLIGNDPTQLTWQVQNPKGSNLLLTVIDSVGNTGGFNADFYNVVGTSSSGDTSCQPPAPKNPAIVTPNVTTTIHTCEPWGLKVTGGVKPYQISLAALGSPVVTNVTMGPDDEVFTFIDRADPGQRLLGDYRVPSTGQWGISSMTVPSAGFTNTSCPGLDSRSHTLSDIQADEAAQSAAATAKAKAKSMALGLGVAFGLVLPLLLAAGAFWGWRRRRSQLSKGVVDGQDARPRPWEAGMQERADRPSLNLDTSVVRVDSQDRRSETWVVDINNAPPRQTDSPTSIDMTSTDLHVSTVPTPFLTSPQVQSSVSMIRSPISQLPSALTRSMSMARSPLVAPESPPLMTPNSTSPAATLTPAQRYRKVLEAYTEAQNARSRLPPTFDPRSGVSTPIVGPSSRPAVQRSQSELRSNSQPFPAAPRRAGSSLRLPSVAMIPEVGPGLIFQHRDGGIVEELPPPYPATPRALPTPPPTIHSSPPSAVPISPPPVTPRTPPRTSPRSPPRVGSVGFTAPLGSSSSDSSTLV</sequence>
<feature type="region of interest" description="Disordered" evidence="1">
    <location>
        <begin position="411"/>
        <end position="436"/>
    </location>
</feature>
<evidence type="ECO:0000256" key="3">
    <source>
        <dbReference type="SAM" id="SignalP"/>
    </source>
</evidence>
<feature type="compositionally biased region" description="Polar residues" evidence="1">
    <location>
        <begin position="482"/>
        <end position="494"/>
    </location>
</feature>
<gene>
    <name evidence="4" type="ORF">K466DRAFT_495364</name>
</gene>
<evidence type="ECO:0000313" key="5">
    <source>
        <dbReference type="Proteomes" id="UP000308197"/>
    </source>
</evidence>